<evidence type="ECO:0000313" key="3">
    <source>
        <dbReference type="Proteomes" id="UP000076512"/>
    </source>
</evidence>
<dbReference type="Proteomes" id="UP000076512">
    <property type="component" value="Unassembled WGS sequence"/>
</dbReference>
<reference evidence="2 3" key="1">
    <citation type="submission" date="2016-04" db="EMBL/GenBank/DDBJ databases">
        <authorList>
            <person name="Evans L.H."/>
            <person name="Alamgir A."/>
            <person name="Owens N."/>
            <person name="Weber N.D."/>
            <person name="Virtaneva K."/>
            <person name="Barbian K."/>
            <person name="Babar A."/>
            <person name="Rosenke K."/>
        </authorList>
    </citation>
    <scope>NUCLEOTIDE SEQUENCE [LARGE SCALE GENOMIC DNA]</scope>
    <source>
        <strain evidence="2 3">IFM 0406</strain>
    </source>
</reference>
<dbReference type="AlphaFoldDB" id="A0A164HG89"/>
<proteinExistence type="predicted"/>
<evidence type="ECO:0000313" key="2">
    <source>
        <dbReference type="EMBL" id="KZM68487.1"/>
    </source>
</evidence>
<organism evidence="2 3">
    <name type="scientific">Nocardia terpenica</name>
    <dbReference type="NCBI Taxonomy" id="455432"/>
    <lineage>
        <taxon>Bacteria</taxon>
        <taxon>Bacillati</taxon>
        <taxon>Actinomycetota</taxon>
        <taxon>Actinomycetes</taxon>
        <taxon>Mycobacteriales</taxon>
        <taxon>Nocardiaceae</taxon>
        <taxon>Nocardia</taxon>
    </lineage>
</organism>
<evidence type="ECO:0000256" key="1">
    <source>
        <dbReference type="SAM" id="MobiDB-lite"/>
    </source>
</evidence>
<accession>A0A164HG89</accession>
<dbReference type="EMBL" id="LWGR01000021">
    <property type="protein sequence ID" value="KZM68487.1"/>
    <property type="molecule type" value="Genomic_DNA"/>
</dbReference>
<comment type="caution">
    <text evidence="2">The sequence shown here is derived from an EMBL/GenBank/DDBJ whole genome shotgun (WGS) entry which is preliminary data.</text>
</comment>
<feature type="compositionally biased region" description="Basic and acidic residues" evidence="1">
    <location>
        <begin position="204"/>
        <end position="215"/>
    </location>
</feature>
<feature type="region of interest" description="Disordered" evidence="1">
    <location>
        <begin position="40"/>
        <end position="87"/>
    </location>
</feature>
<protein>
    <submittedName>
        <fullName evidence="2">Uncharacterized protein</fullName>
    </submittedName>
</protein>
<feature type="region of interest" description="Disordered" evidence="1">
    <location>
        <begin position="188"/>
        <end position="226"/>
    </location>
</feature>
<gene>
    <name evidence="2" type="ORF">AWN90_11500</name>
</gene>
<name>A0A164HG89_9NOCA</name>
<feature type="compositionally biased region" description="Polar residues" evidence="1">
    <location>
        <begin position="44"/>
        <end position="54"/>
    </location>
</feature>
<keyword evidence="3" id="KW-1185">Reference proteome</keyword>
<sequence length="226" mass="24704">MRVELPGVGELVQKAADKTRAAQKERTQQAKDLALAQTLDKSKSLSTEKANLSKTVADKGQELAQAQDSSKRIDATDAQQAHKAAKEKLEQIRAQEQAQTRAMLWSIGVTGEAAKVMEQILARNLESQRAETVKAVEAIGKVAEREAQAQLARDQAKEFQDQQKAKFIELGYSPEFVKTMELVNRGRPAPGVPLPGAPELAPEVTRDGRAAELQRTRNLGLEKGGR</sequence>